<dbReference type="EMBL" id="CP137624">
    <property type="protein sequence ID" value="WPK13671.1"/>
    <property type="molecule type" value="Genomic_DNA"/>
</dbReference>
<dbReference type="RefSeq" id="WP_319838135.1">
    <property type="nucleotide sequence ID" value="NZ_CP137624.1"/>
</dbReference>
<dbReference type="PROSITE" id="PS51677">
    <property type="entry name" value="NODB"/>
    <property type="match status" value="1"/>
</dbReference>
<evidence type="ECO:0000259" key="1">
    <source>
        <dbReference type="PROSITE" id="PS51677"/>
    </source>
</evidence>
<keyword evidence="3" id="KW-1185">Reference proteome</keyword>
<reference evidence="2 3" key="1">
    <citation type="submission" date="2023-09" db="EMBL/GenBank/DDBJ databases">
        <authorList>
            <person name="Page C.A."/>
            <person name="Perez-Diaz I.M."/>
        </authorList>
    </citation>
    <scope>NUCLEOTIDE SEQUENCE [LARGE SCALE GENOMIC DNA]</scope>
    <source>
        <strain evidence="2 3">Ll15</strain>
    </source>
</reference>
<dbReference type="InterPro" id="IPR011330">
    <property type="entry name" value="Glyco_hydro/deAcase_b/a-brl"/>
</dbReference>
<dbReference type="InterPro" id="IPR050248">
    <property type="entry name" value="Polysacc_deacetylase_ArnD"/>
</dbReference>
<name>A0ABZ0S2X9_9BACI</name>
<protein>
    <submittedName>
        <fullName evidence="2">Polysaccharide deacetylase family protein</fullName>
    </submittedName>
</protein>
<dbReference type="PANTHER" id="PTHR10587">
    <property type="entry name" value="GLYCOSYL TRANSFERASE-RELATED"/>
    <property type="match status" value="1"/>
</dbReference>
<feature type="domain" description="NodB homology" evidence="1">
    <location>
        <begin position="39"/>
        <end position="222"/>
    </location>
</feature>
<proteinExistence type="predicted"/>
<evidence type="ECO:0000313" key="3">
    <source>
        <dbReference type="Proteomes" id="UP001322664"/>
    </source>
</evidence>
<dbReference type="SUPFAM" id="SSF88713">
    <property type="entry name" value="Glycoside hydrolase/deacetylase"/>
    <property type="match status" value="1"/>
</dbReference>
<evidence type="ECO:0000313" key="2">
    <source>
        <dbReference type="EMBL" id="WPK13671.1"/>
    </source>
</evidence>
<dbReference type="InterPro" id="IPR002509">
    <property type="entry name" value="NODB_dom"/>
</dbReference>
<dbReference type="Proteomes" id="UP001322664">
    <property type="component" value="Chromosome"/>
</dbReference>
<dbReference type="Pfam" id="PF01522">
    <property type="entry name" value="Polysacc_deac_1"/>
    <property type="match status" value="1"/>
</dbReference>
<dbReference type="CDD" id="cd10959">
    <property type="entry name" value="CE4_NodB_like_3"/>
    <property type="match status" value="1"/>
</dbReference>
<gene>
    <name evidence="2" type="ORF">R6U77_08425</name>
</gene>
<organism evidence="2 3">
    <name type="scientific">Lysinibacillus louembei</name>
    <dbReference type="NCBI Taxonomy" id="1470088"/>
    <lineage>
        <taxon>Bacteria</taxon>
        <taxon>Bacillati</taxon>
        <taxon>Bacillota</taxon>
        <taxon>Bacilli</taxon>
        <taxon>Bacillales</taxon>
        <taxon>Bacillaceae</taxon>
        <taxon>Lysinibacillus</taxon>
    </lineage>
</organism>
<accession>A0ABZ0S2X9</accession>
<sequence>MEKKWIKRALYATGALLSYSIVATAIYKKTDVVEISCSEGIALTFDDGPHPIYTPKLLDLLKTFQIKATFFVVGEHAEAYPEIIARMHKEGHAIGIHHYRHTSNWLLAPHQAKQEIERCAKVIEQITGEQPIFYRPPWGHLNAFTPLVANGYRTVLWTRHFKDWRIAQIEHTLKDELTNATKEGSIFLLHDNGQTLGADEEAPHYMLAHLEQYLQQHADTTKFVVLR</sequence>
<dbReference type="Gene3D" id="3.20.20.370">
    <property type="entry name" value="Glycoside hydrolase/deacetylase"/>
    <property type="match status" value="1"/>
</dbReference>